<feature type="transmembrane region" description="Helical" evidence="6">
    <location>
        <begin position="204"/>
        <end position="224"/>
    </location>
</feature>
<keyword evidence="4 6" id="KW-0472">Membrane</keyword>
<organism evidence="8 9">
    <name type="scientific">Actinomyces lilanjuaniae</name>
    <dbReference type="NCBI Taxonomy" id="2321394"/>
    <lineage>
        <taxon>Bacteria</taxon>
        <taxon>Bacillati</taxon>
        <taxon>Actinomycetota</taxon>
        <taxon>Actinomycetes</taxon>
        <taxon>Actinomycetales</taxon>
        <taxon>Actinomycetaceae</taxon>
        <taxon>Actinomyces</taxon>
    </lineage>
</organism>
<dbReference type="PANTHER" id="PTHR43229">
    <property type="entry name" value="NODULATION PROTEIN J"/>
    <property type="match status" value="1"/>
</dbReference>
<comment type="subcellular location">
    <subcellularLocation>
        <location evidence="1">Membrane</location>
        <topology evidence="1">Multi-pass membrane protein</topology>
    </subcellularLocation>
</comment>
<accession>A0ABM6Z6B5</accession>
<dbReference type="EMBL" id="CP032514">
    <property type="protein sequence ID" value="AYD90603.1"/>
    <property type="molecule type" value="Genomic_DNA"/>
</dbReference>
<evidence type="ECO:0000256" key="2">
    <source>
        <dbReference type="ARBA" id="ARBA00022692"/>
    </source>
</evidence>
<evidence type="ECO:0000256" key="5">
    <source>
        <dbReference type="ARBA" id="ARBA00023251"/>
    </source>
</evidence>
<sequence length="287" mass="30334">MHLCMPVLISRTCVLPGGALKTFLWNEWRSRMRSRSGAGSQRASSGVLAAHLRMVLIDTFREPTALIGNVLIPVVCFLFFVLPNRSVVQSADAATEATLQLTSMLGFSTCLFGYSVSVAQDRDTGFGLYLRTLPIGPVPRFLSVAAGALAVTVVGVVLLWLLSLATTAARPSPSLAAGLAALIVTMVTWGLFGATLGQVVNVKTVITVAQLVFLSLAFAGGMLVSPDYMPEALDSVSTYLPSRASRDLVCSLGSGQGASTTTVVMSIVWALVFGVSSVLATRFSQRR</sequence>
<dbReference type="InterPro" id="IPR000412">
    <property type="entry name" value="ABC_2_transport"/>
</dbReference>
<keyword evidence="2 6" id="KW-0812">Transmembrane</keyword>
<gene>
    <name evidence="8" type="ORF">D5R93_12435</name>
</gene>
<keyword evidence="9" id="KW-1185">Reference proteome</keyword>
<feature type="transmembrane region" description="Helical" evidence="6">
    <location>
        <begin position="174"/>
        <end position="192"/>
    </location>
</feature>
<keyword evidence="3 6" id="KW-1133">Transmembrane helix</keyword>
<feature type="transmembrane region" description="Helical" evidence="6">
    <location>
        <begin position="101"/>
        <end position="120"/>
    </location>
</feature>
<reference evidence="8 9" key="1">
    <citation type="submission" date="2018-09" db="EMBL/GenBank/DDBJ databases">
        <authorList>
            <person name="Li J."/>
        </authorList>
    </citation>
    <scope>NUCLEOTIDE SEQUENCE [LARGE SCALE GENOMIC DNA]</scope>
    <source>
        <strain evidence="8 9">2129</strain>
    </source>
</reference>
<feature type="transmembrane region" description="Helical" evidence="6">
    <location>
        <begin position="263"/>
        <end position="283"/>
    </location>
</feature>
<protein>
    <recommendedName>
        <fullName evidence="7">ABC-2 type transporter transmembrane domain-containing protein</fullName>
    </recommendedName>
</protein>
<dbReference type="PANTHER" id="PTHR43229:SF6">
    <property type="entry name" value="ABC-TYPE MULTIDRUG TRANSPORT SYSTEM, PERMEASE COMPONENT"/>
    <property type="match status" value="1"/>
</dbReference>
<name>A0ABM6Z6B5_9ACTO</name>
<feature type="transmembrane region" description="Helical" evidence="6">
    <location>
        <begin position="63"/>
        <end position="81"/>
    </location>
</feature>
<dbReference type="InterPro" id="IPR051784">
    <property type="entry name" value="Nod_factor_ABC_transporter"/>
</dbReference>
<feature type="domain" description="ABC-2 type transporter transmembrane" evidence="7">
    <location>
        <begin position="56"/>
        <end position="243"/>
    </location>
</feature>
<evidence type="ECO:0000256" key="4">
    <source>
        <dbReference type="ARBA" id="ARBA00023136"/>
    </source>
</evidence>
<evidence type="ECO:0000313" key="9">
    <source>
        <dbReference type="Proteomes" id="UP000273001"/>
    </source>
</evidence>
<dbReference type="Pfam" id="PF01061">
    <property type="entry name" value="ABC2_membrane"/>
    <property type="match status" value="1"/>
</dbReference>
<dbReference type="Proteomes" id="UP000273001">
    <property type="component" value="Chromosome"/>
</dbReference>
<proteinExistence type="predicted"/>
<evidence type="ECO:0000256" key="3">
    <source>
        <dbReference type="ARBA" id="ARBA00022989"/>
    </source>
</evidence>
<feature type="transmembrane region" description="Helical" evidence="6">
    <location>
        <begin position="141"/>
        <end position="162"/>
    </location>
</feature>
<evidence type="ECO:0000259" key="7">
    <source>
        <dbReference type="Pfam" id="PF01061"/>
    </source>
</evidence>
<dbReference type="InterPro" id="IPR013525">
    <property type="entry name" value="ABC2_TM"/>
</dbReference>
<evidence type="ECO:0000256" key="6">
    <source>
        <dbReference type="SAM" id="Phobius"/>
    </source>
</evidence>
<evidence type="ECO:0000256" key="1">
    <source>
        <dbReference type="ARBA" id="ARBA00004141"/>
    </source>
</evidence>
<keyword evidence="5" id="KW-0046">Antibiotic resistance</keyword>
<dbReference type="PIRSF" id="PIRSF006648">
    <property type="entry name" value="DrrB"/>
    <property type="match status" value="1"/>
</dbReference>
<evidence type="ECO:0000313" key="8">
    <source>
        <dbReference type="EMBL" id="AYD90603.1"/>
    </source>
</evidence>